<dbReference type="AlphaFoldDB" id="A0A6A6NQH6"/>
<dbReference type="Proteomes" id="UP000799766">
    <property type="component" value="Unassembled WGS sequence"/>
</dbReference>
<evidence type="ECO:0000313" key="1">
    <source>
        <dbReference type="EMBL" id="KAF2453553.1"/>
    </source>
</evidence>
<keyword evidence="2" id="KW-1185">Reference proteome</keyword>
<sequence length="79" mass="8542">MKTVMLTSSSALSGPRRRALHPGLLLVLHGSATFCLPCVVGRDTAASQDEAKPQPAHRSIAGAYVVRDSWNRSPVTWRT</sequence>
<evidence type="ECO:0000313" key="2">
    <source>
        <dbReference type="Proteomes" id="UP000799766"/>
    </source>
</evidence>
<reference evidence="1" key="1">
    <citation type="journal article" date="2020" name="Stud. Mycol.">
        <title>101 Dothideomycetes genomes: a test case for predicting lifestyles and emergence of pathogens.</title>
        <authorList>
            <person name="Haridas S."/>
            <person name="Albert R."/>
            <person name="Binder M."/>
            <person name="Bloem J."/>
            <person name="Labutti K."/>
            <person name="Salamov A."/>
            <person name="Andreopoulos B."/>
            <person name="Baker S."/>
            <person name="Barry K."/>
            <person name="Bills G."/>
            <person name="Bluhm B."/>
            <person name="Cannon C."/>
            <person name="Castanera R."/>
            <person name="Culley D."/>
            <person name="Daum C."/>
            <person name="Ezra D."/>
            <person name="Gonzalez J."/>
            <person name="Henrissat B."/>
            <person name="Kuo A."/>
            <person name="Liang C."/>
            <person name="Lipzen A."/>
            <person name="Lutzoni F."/>
            <person name="Magnuson J."/>
            <person name="Mondo S."/>
            <person name="Nolan M."/>
            <person name="Ohm R."/>
            <person name="Pangilinan J."/>
            <person name="Park H.-J."/>
            <person name="Ramirez L."/>
            <person name="Alfaro M."/>
            <person name="Sun H."/>
            <person name="Tritt A."/>
            <person name="Yoshinaga Y."/>
            <person name="Zwiers L.-H."/>
            <person name="Turgeon B."/>
            <person name="Goodwin S."/>
            <person name="Spatafora J."/>
            <person name="Crous P."/>
            <person name="Grigoriev I."/>
        </authorList>
    </citation>
    <scope>NUCLEOTIDE SEQUENCE</scope>
    <source>
        <strain evidence="1">ATCC 16933</strain>
    </source>
</reference>
<accession>A0A6A6NQH6</accession>
<organism evidence="1 2">
    <name type="scientific">Lineolata rhizophorae</name>
    <dbReference type="NCBI Taxonomy" id="578093"/>
    <lineage>
        <taxon>Eukaryota</taxon>
        <taxon>Fungi</taxon>
        <taxon>Dikarya</taxon>
        <taxon>Ascomycota</taxon>
        <taxon>Pezizomycotina</taxon>
        <taxon>Dothideomycetes</taxon>
        <taxon>Dothideomycetes incertae sedis</taxon>
        <taxon>Lineolatales</taxon>
        <taxon>Lineolataceae</taxon>
        <taxon>Lineolata</taxon>
    </lineage>
</organism>
<dbReference type="EMBL" id="MU001696">
    <property type="protein sequence ID" value="KAF2453553.1"/>
    <property type="molecule type" value="Genomic_DNA"/>
</dbReference>
<name>A0A6A6NQH6_9PEZI</name>
<proteinExistence type="predicted"/>
<protein>
    <submittedName>
        <fullName evidence="1">Uncharacterized protein</fullName>
    </submittedName>
</protein>
<gene>
    <name evidence="1" type="ORF">BDY21DRAFT_120740</name>
</gene>